<dbReference type="InterPro" id="IPR011009">
    <property type="entry name" value="Kinase-like_dom_sf"/>
</dbReference>
<proteinExistence type="predicted"/>
<dbReference type="SUPFAM" id="SSF56112">
    <property type="entry name" value="Protein kinase-like (PK-like)"/>
    <property type="match status" value="1"/>
</dbReference>
<name>S8F192_FOMSC</name>
<evidence type="ECO:0000259" key="1">
    <source>
        <dbReference type="Pfam" id="PF17667"/>
    </source>
</evidence>
<organism evidence="2 3">
    <name type="scientific">Fomitopsis schrenkii</name>
    <name type="common">Brown rot fungus</name>
    <dbReference type="NCBI Taxonomy" id="2126942"/>
    <lineage>
        <taxon>Eukaryota</taxon>
        <taxon>Fungi</taxon>
        <taxon>Dikarya</taxon>
        <taxon>Basidiomycota</taxon>
        <taxon>Agaricomycotina</taxon>
        <taxon>Agaricomycetes</taxon>
        <taxon>Polyporales</taxon>
        <taxon>Fomitopsis</taxon>
    </lineage>
</organism>
<dbReference type="InterPro" id="IPR040976">
    <property type="entry name" value="Pkinase_fungal"/>
</dbReference>
<dbReference type="Proteomes" id="UP000015241">
    <property type="component" value="Unassembled WGS sequence"/>
</dbReference>
<dbReference type="EMBL" id="KE504351">
    <property type="protein sequence ID" value="EPS92784.1"/>
    <property type="molecule type" value="Genomic_DNA"/>
</dbReference>
<protein>
    <recommendedName>
        <fullName evidence="1">Fungal-type protein kinase domain-containing protein</fullName>
    </recommendedName>
</protein>
<dbReference type="InParanoid" id="S8F192"/>
<dbReference type="HOGENOM" id="CLU_1030724_0_0_1"/>
<dbReference type="STRING" id="743788.S8F192"/>
<dbReference type="Pfam" id="PF17667">
    <property type="entry name" value="Pkinase_fungal"/>
    <property type="match status" value="1"/>
</dbReference>
<feature type="domain" description="Fungal-type protein kinase" evidence="1">
    <location>
        <begin position="7"/>
        <end position="105"/>
    </location>
</feature>
<accession>S8F192</accession>
<gene>
    <name evidence="2" type="ORF">FOMPIDRAFT_94108</name>
</gene>
<evidence type="ECO:0000313" key="2">
    <source>
        <dbReference type="EMBL" id="EPS92784.1"/>
    </source>
</evidence>
<sequence length="270" mass="29963">MAPQRKIVPIVCKPLWEYSDELQLLNGLVSIVEAHEYLCSEGFLHGDMNPNTMLFWQSGPAVAFLVDLEPGNTYDIRRKHTELVQDVTRTETFEHAQVGMREGHHRDTSVDNLCTPITNFYTTHDDDSLILHLTVWMTVDLVRKGTDRSSGEPIIASGSGTTKVDCASSRPHPITLKGRLQFMALSLLDATKGGNDTVAHTPSHDLESIVYVIGYTVLYRLVNTAGCPNTLEEVFNDCFGKEKPSRTSLSSGWSASHYRGGIRAKAISRT</sequence>
<reference evidence="2 3" key="1">
    <citation type="journal article" date="2012" name="Science">
        <title>The Paleozoic origin of enzymatic lignin decomposition reconstructed from 31 fungal genomes.</title>
        <authorList>
            <person name="Floudas D."/>
            <person name="Binder M."/>
            <person name="Riley R."/>
            <person name="Barry K."/>
            <person name="Blanchette R.A."/>
            <person name="Henrissat B."/>
            <person name="Martinez A.T."/>
            <person name="Otillar R."/>
            <person name="Spatafora J.W."/>
            <person name="Yadav J.S."/>
            <person name="Aerts A."/>
            <person name="Benoit I."/>
            <person name="Boyd A."/>
            <person name="Carlson A."/>
            <person name="Copeland A."/>
            <person name="Coutinho P.M."/>
            <person name="de Vries R.P."/>
            <person name="Ferreira P."/>
            <person name="Findley K."/>
            <person name="Foster B."/>
            <person name="Gaskell J."/>
            <person name="Glotzer D."/>
            <person name="Gorecki P."/>
            <person name="Heitman J."/>
            <person name="Hesse C."/>
            <person name="Hori C."/>
            <person name="Igarashi K."/>
            <person name="Jurgens J.A."/>
            <person name="Kallen N."/>
            <person name="Kersten P."/>
            <person name="Kohler A."/>
            <person name="Kuees U."/>
            <person name="Kumar T.K.A."/>
            <person name="Kuo A."/>
            <person name="LaButti K."/>
            <person name="Larrondo L.F."/>
            <person name="Lindquist E."/>
            <person name="Ling A."/>
            <person name="Lombard V."/>
            <person name="Lucas S."/>
            <person name="Lundell T."/>
            <person name="Martin R."/>
            <person name="McLaughlin D.J."/>
            <person name="Morgenstern I."/>
            <person name="Morin E."/>
            <person name="Murat C."/>
            <person name="Nagy L.G."/>
            <person name="Nolan M."/>
            <person name="Ohm R.A."/>
            <person name="Patyshakuliyeva A."/>
            <person name="Rokas A."/>
            <person name="Ruiz-Duenas F.J."/>
            <person name="Sabat G."/>
            <person name="Salamov A."/>
            <person name="Samejima M."/>
            <person name="Schmutz J."/>
            <person name="Slot J.C."/>
            <person name="St John F."/>
            <person name="Stenlid J."/>
            <person name="Sun H."/>
            <person name="Sun S."/>
            <person name="Syed K."/>
            <person name="Tsang A."/>
            <person name="Wiebenga A."/>
            <person name="Young D."/>
            <person name="Pisabarro A."/>
            <person name="Eastwood D.C."/>
            <person name="Martin F."/>
            <person name="Cullen D."/>
            <person name="Grigoriev I.V."/>
            <person name="Hibbett D.S."/>
        </authorList>
    </citation>
    <scope>NUCLEOTIDE SEQUENCE</scope>
    <source>
        <strain evidence="3">FP-58527</strain>
    </source>
</reference>
<dbReference type="AlphaFoldDB" id="S8F192"/>
<keyword evidence="3" id="KW-1185">Reference proteome</keyword>
<dbReference type="OrthoDB" id="3271155at2759"/>
<evidence type="ECO:0000313" key="3">
    <source>
        <dbReference type="Proteomes" id="UP000015241"/>
    </source>
</evidence>